<dbReference type="InterPro" id="IPR052055">
    <property type="entry name" value="Hepadnavirus_pol/RT"/>
</dbReference>
<comment type="caution">
    <text evidence="1">The sequence shown here is derived from an EMBL/GenBank/DDBJ whole genome shotgun (WGS) entry which is preliminary data.</text>
</comment>
<proteinExistence type="predicted"/>
<dbReference type="AlphaFoldDB" id="A0A507FP20"/>
<dbReference type="EMBL" id="QEAP01000021">
    <property type="protein sequence ID" value="TPX77430.1"/>
    <property type="molecule type" value="Genomic_DNA"/>
</dbReference>
<protein>
    <submittedName>
        <fullName evidence="1">Uncharacterized protein</fullName>
    </submittedName>
</protein>
<sequence>MPGTDANNNKLGSTLIANGQTVLMGEEVPDHLLPGEGVSINVREAAVLLATICQFAPRLQNKWVDMWLDSMVVVMCLEHSSSKQPLINDILILVWRLTWQINCKLVVHHFSSESNAMADSITRGDLRNDFRLSEISFNILTKAYRPFSLDAMASATNTKCTCFHSQYKCHSALAQNVLSMTPDRSENIYVFPPLCDGSHSCPTPAAAGMPHHHSSAGTTQCLDYNVPSKTCEIFNRSDFLFCFKCGTPASTFPSTGTVTVNEAYITLRASALAGASPSLPKPVTDNMSRLASFLESRTAKPTILPRSASPLDVVEFLIHKELNSQTQYHSISCNLASTAKVGNRLNKSCNPTICQIRAAVGSIRTSSSHIRMGYADLGLTGPWDPSTGRGNPSDSCLVSVHIDRLAKESGESLVLPLQATPLPTNFVHLLESHIFAQLSNPLLPPLVRLHWRQFWCFILLVGISGRHPGDLTCIRTPSLTWLPNRKRIVITLITGKTATASKPDRFVVDHPPLLTALKLYARDCSWNSIDLAEGTPYIFFKLAEHKLPDKNTPGSAQNLNAAFQRTLKGMGIFEGETLYGFHVGNAATTAINTPDPAALRAAGGWCSDASALRYSQFAIVAAAAEARAEAPADAARAWLAQCKEHAFFT</sequence>
<gene>
    <name evidence="1" type="ORF">CcCBS67573_g01286</name>
</gene>
<organism evidence="1 2">
    <name type="scientific">Chytriomyces confervae</name>
    <dbReference type="NCBI Taxonomy" id="246404"/>
    <lineage>
        <taxon>Eukaryota</taxon>
        <taxon>Fungi</taxon>
        <taxon>Fungi incertae sedis</taxon>
        <taxon>Chytridiomycota</taxon>
        <taxon>Chytridiomycota incertae sedis</taxon>
        <taxon>Chytridiomycetes</taxon>
        <taxon>Chytridiales</taxon>
        <taxon>Chytriomycetaceae</taxon>
        <taxon>Chytriomyces</taxon>
    </lineage>
</organism>
<dbReference type="PANTHER" id="PTHR33050">
    <property type="entry name" value="REVERSE TRANSCRIPTASE DOMAIN-CONTAINING PROTEIN"/>
    <property type="match status" value="1"/>
</dbReference>
<accession>A0A507FP20</accession>
<dbReference type="Proteomes" id="UP000320333">
    <property type="component" value="Unassembled WGS sequence"/>
</dbReference>
<evidence type="ECO:0000313" key="1">
    <source>
        <dbReference type="EMBL" id="TPX77430.1"/>
    </source>
</evidence>
<dbReference type="PANTHER" id="PTHR33050:SF7">
    <property type="entry name" value="RIBONUCLEASE H"/>
    <property type="match status" value="1"/>
</dbReference>
<keyword evidence="2" id="KW-1185">Reference proteome</keyword>
<name>A0A507FP20_9FUNG</name>
<dbReference type="OrthoDB" id="2151989at2759"/>
<reference evidence="1 2" key="1">
    <citation type="journal article" date="2019" name="Sci. Rep.">
        <title>Comparative genomics of chytrid fungi reveal insights into the obligate biotrophic and pathogenic lifestyle of Synchytrium endobioticum.</title>
        <authorList>
            <person name="van de Vossenberg B.T.L.H."/>
            <person name="Warris S."/>
            <person name="Nguyen H.D.T."/>
            <person name="van Gent-Pelzer M.P.E."/>
            <person name="Joly D.L."/>
            <person name="van de Geest H.C."/>
            <person name="Bonants P.J.M."/>
            <person name="Smith D.S."/>
            <person name="Levesque C.A."/>
            <person name="van der Lee T.A.J."/>
        </authorList>
    </citation>
    <scope>NUCLEOTIDE SEQUENCE [LARGE SCALE GENOMIC DNA]</scope>
    <source>
        <strain evidence="1 2">CBS 675.73</strain>
    </source>
</reference>
<evidence type="ECO:0000313" key="2">
    <source>
        <dbReference type="Proteomes" id="UP000320333"/>
    </source>
</evidence>